<proteinExistence type="predicted"/>
<sequence>MRQKSKDVVISQFQARSHKIKQLKRVILRRIFTPKMESLSLCPRARSAHTSSEVGPSERPSQQADLRQNTSS</sequence>
<geneLocation type="plasmid" evidence="3">
    <name>pp63_e</name>
</geneLocation>
<protein>
    <submittedName>
        <fullName evidence="2">Uncharacterized protein</fullName>
    </submittedName>
</protein>
<feature type="compositionally biased region" description="Polar residues" evidence="1">
    <location>
        <begin position="48"/>
        <end position="72"/>
    </location>
</feature>
<evidence type="ECO:0000256" key="1">
    <source>
        <dbReference type="SAM" id="MobiDB-lite"/>
    </source>
</evidence>
<name>A0AAC9ZDN0_9RHOB</name>
<evidence type="ECO:0000313" key="3">
    <source>
        <dbReference type="Proteomes" id="UP000217545"/>
    </source>
</evidence>
<dbReference type="Proteomes" id="UP000217545">
    <property type="component" value="Plasmid pP63_e"/>
</dbReference>
<gene>
    <name evidence="2" type="ORF">PhaeoP63_04247</name>
</gene>
<dbReference type="EMBL" id="CP010789">
    <property type="protein sequence ID" value="ATF08277.1"/>
    <property type="molecule type" value="Genomic_DNA"/>
</dbReference>
<evidence type="ECO:0000313" key="2">
    <source>
        <dbReference type="EMBL" id="ATF08277.1"/>
    </source>
</evidence>
<dbReference type="AlphaFoldDB" id="A0AAC9ZDN0"/>
<keyword evidence="2" id="KW-0614">Plasmid</keyword>
<accession>A0AAC9ZDN0</accession>
<organism evidence="2 3">
    <name type="scientific">Phaeobacter gallaeciensis</name>
    <dbReference type="NCBI Taxonomy" id="60890"/>
    <lineage>
        <taxon>Bacteria</taxon>
        <taxon>Pseudomonadati</taxon>
        <taxon>Pseudomonadota</taxon>
        <taxon>Alphaproteobacteria</taxon>
        <taxon>Rhodobacterales</taxon>
        <taxon>Roseobacteraceae</taxon>
        <taxon>Phaeobacter</taxon>
    </lineage>
</organism>
<reference evidence="2 3" key="1">
    <citation type="journal article" date="2017" name="Front. Microbiol.">
        <title>Phaeobacter piscinae sp. nov., a species of the Roseobacter group and potential aquaculture probiont.</title>
        <authorList>
            <person name="Sonnenschein E.C."/>
            <person name="Phippen C.B.W."/>
            <person name="Nielsen K.F."/>
            <person name="Mateiu R.V."/>
            <person name="Melchiorsen J."/>
            <person name="Gram L."/>
            <person name="Overmann J."/>
            <person name="Freese H.M."/>
        </authorList>
    </citation>
    <scope>NUCLEOTIDE SEQUENCE [LARGE SCALE GENOMIC DNA]</scope>
    <source>
        <strain evidence="2 3">P63</strain>
    </source>
</reference>
<feature type="region of interest" description="Disordered" evidence="1">
    <location>
        <begin position="42"/>
        <end position="72"/>
    </location>
</feature>